<dbReference type="PANTHER" id="PTHR43280:SF28">
    <property type="entry name" value="HTH-TYPE TRANSCRIPTIONAL ACTIVATOR RHAS"/>
    <property type="match status" value="1"/>
</dbReference>
<feature type="domain" description="HTH araC/xylS-type" evidence="5">
    <location>
        <begin position="651"/>
        <end position="750"/>
    </location>
</feature>
<evidence type="ECO:0000256" key="3">
    <source>
        <dbReference type="ARBA" id="ARBA00023163"/>
    </source>
</evidence>
<name>A0A1X7L3R9_9BACL</name>
<organism evidence="6 7">
    <name type="scientific">Paenibacillus aquistagni</name>
    <dbReference type="NCBI Taxonomy" id="1852522"/>
    <lineage>
        <taxon>Bacteria</taxon>
        <taxon>Bacillati</taxon>
        <taxon>Bacillota</taxon>
        <taxon>Bacilli</taxon>
        <taxon>Bacillales</taxon>
        <taxon>Paenibacillaceae</taxon>
        <taxon>Paenibacillus</taxon>
    </lineage>
</organism>
<evidence type="ECO:0000313" key="7">
    <source>
        <dbReference type="Proteomes" id="UP000193834"/>
    </source>
</evidence>
<dbReference type="Gene3D" id="3.30.450.20">
    <property type="entry name" value="PAS domain"/>
    <property type="match status" value="1"/>
</dbReference>
<keyword evidence="4" id="KW-0472">Membrane</keyword>
<dbReference type="SUPFAM" id="SSF46689">
    <property type="entry name" value="Homeodomain-like"/>
    <property type="match status" value="1"/>
</dbReference>
<dbReference type="PROSITE" id="PS00041">
    <property type="entry name" value="HTH_ARAC_FAMILY_1"/>
    <property type="match status" value="1"/>
</dbReference>
<accession>A0A1X7L3R9</accession>
<protein>
    <submittedName>
        <fullName evidence="6">Cache domain-containing protein</fullName>
    </submittedName>
</protein>
<dbReference type="STRING" id="1852522.SAMN06295960_2930"/>
<dbReference type="RefSeq" id="WP_244903415.1">
    <property type="nucleotide sequence ID" value="NZ_FXAZ01000004.1"/>
</dbReference>
<feature type="transmembrane region" description="Helical" evidence="4">
    <location>
        <begin position="12"/>
        <end position="36"/>
    </location>
</feature>
<reference evidence="6 7" key="1">
    <citation type="submission" date="2017-04" db="EMBL/GenBank/DDBJ databases">
        <authorList>
            <person name="Afonso C.L."/>
            <person name="Miller P.J."/>
            <person name="Scott M.A."/>
            <person name="Spackman E."/>
            <person name="Goraichik I."/>
            <person name="Dimitrov K.M."/>
            <person name="Suarez D.L."/>
            <person name="Swayne D.E."/>
        </authorList>
    </citation>
    <scope>NUCLEOTIDE SEQUENCE [LARGE SCALE GENOMIC DNA]</scope>
    <source>
        <strain evidence="6 7">11</strain>
    </source>
</reference>
<evidence type="ECO:0000256" key="1">
    <source>
        <dbReference type="ARBA" id="ARBA00023015"/>
    </source>
</evidence>
<dbReference type="Pfam" id="PF12833">
    <property type="entry name" value="HTH_18"/>
    <property type="match status" value="1"/>
</dbReference>
<dbReference type="PANTHER" id="PTHR43280">
    <property type="entry name" value="ARAC-FAMILY TRANSCRIPTIONAL REGULATOR"/>
    <property type="match status" value="1"/>
</dbReference>
<dbReference type="SMART" id="SM00342">
    <property type="entry name" value="HTH_ARAC"/>
    <property type="match status" value="1"/>
</dbReference>
<sequence>MRLRWDLFKSKLFIRYLLSYLSISLIPLIVLTSVIYNNSVTALREEIELANINQLKQSRNIMDTRMSELYDIASRITYDEQLTPYMVHDPYYAMEATNALRKYKASNSIISELFLYYHGDNGVYSSRGVTDVQTLLGQVYRFSNWSLEQFKQDINEIKQPIIRPVDQVVINGFDTSSMLVYLVPIPPNDSAQGTVMFFMEEKVFSSLMDPILKQFQGKVYIFDNEEMLIASRSHGNSDEKMDLHELAKLSEGTHNIKIGHESHSVVVVKSETNGWTYVASMPSDQFFDRVQHIKMYIWVAATLIILGGAMLAVYVAKRQYHPIHDLFQFVKKKNDLLDAEQMKGKTEFDWIKNTLSVYSDRVDIQEPYVRNQYLMTLLRRGAPNDEEADQLFEMLGLHIDGTHVFVAMIAWEEAPDQPYSVQEREYMIQMLTEVEMPERRIHIYGVELAKRDQMALIINMERDEALTLQGQMEQVIHDVHNMIRENSSLVLSIGVGSSYTTLERINQSYIEAATALEYRMIHGKGSVTFFDSISVRPEHNFWIPKDTLLKLTQSLKQGNAKVAIDTLRTMFEELKVQQVSIALLRSMSFDMINTVMRTASDLGIQDAAQYLPEISQYESLEELELKLGELSVFICNQMEKIEETEQRTLLDEVILYIDKHYAEYSLSLEQLAEEFRVSVSYLSRSIKEKTGETFSQYVWHLRMNEVIRLITTTDQPLKDIITQVGYHDAPNFIRKFKKEMGVTPGQYRKNVGMNVEDGEDSDNED</sequence>
<dbReference type="GO" id="GO:0043565">
    <property type="term" value="F:sequence-specific DNA binding"/>
    <property type="evidence" value="ECO:0007669"/>
    <property type="project" value="InterPro"/>
</dbReference>
<dbReference type="EMBL" id="FXAZ01000004">
    <property type="protein sequence ID" value="SMG48390.1"/>
    <property type="molecule type" value="Genomic_DNA"/>
</dbReference>
<evidence type="ECO:0000256" key="4">
    <source>
        <dbReference type="SAM" id="Phobius"/>
    </source>
</evidence>
<dbReference type="InterPro" id="IPR018060">
    <property type="entry name" value="HTH_AraC"/>
</dbReference>
<dbReference type="InterPro" id="IPR018062">
    <property type="entry name" value="HTH_AraC-typ_CS"/>
</dbReference>
<dbReference type="InterPro" id="IPR041522">
    <property type="entry name" value="CdaR_GGDEF"/>
</dbReference>
<dbReference type="InterPro" id="IPR009057">
    <property type="entry name" value="Homeodomain-like_sf"/>
</dbReference>
<evidence type="ECO:0000313" key="6">
    <source>
        <dbReference type="EMBL" id="SMG48390.1"/>
    </source>
</evidence>
<dbReference type="Proteomes" id="UP000193834">
    <property type="component" value="Unassembled WGS sequence"/>
</dbReference>
<keyword evidence="3" id="KW-0804">Transcription</keyword>
<dbReference type="GO" id="GO:0003700">
    <property type="term" value="F:DNA-binding transcription factor activity"/>
    <property type="evidence" value="ECO:0007669"/>
    <property type="project" value="InterPro"/>
</dbReference>
<evidence type="ECO:0000256" key="2">
    <source>
        <dbReference type="ARBA" id="ARBA00023125"/>
    </source>
</evidence>
<keyword evidence="2" id="KW-0238">DNA-binding</keyword>
<keyword evidence="1" id="KW-0805">Transcription regulation</keyword>
<proteinExistence type="predicted"/>
<feature type="transmembrane region" description="Helical" evidence="4">
    <location>
        <begin position="295"/>
        <end position="316"/>
    </location>
</feature>
<gene>
    <name evidence="6" type="ORF">SAMN06295960_2930</name>
</gene>
<keyword evidence="4" id="KW-0812">Transmembrane</keyword>
<evidence type="ECO:0000259" key="5">
    <source>
        <dbReference type="PROSITE" id="PS01124"/>
    </source>
</evidence>
<keyword evidence="7" id="KW-1185">Reference proteome</keyword>
<dbReference type="PROSITE" id="PS01124">
    <property type="entry name" value="HTH_ARAC_FAMILY_2"/>
    <property type="match status" value="1"/>
</dbReference>
<dbReference type="Gene3D" id="1.10.10.60">
    <property type="entry name" value="Homeodomain-like"/>
    <property type="match status" value="2"/>
</dbReference>
<dbReference type="AlphaFoldDB" id="A0A1X7L3R9"/>
<dbReference type="Pfam" id="PF17853">
    <property type="entry name" value="GGDEF_2"/>
    <property type="match status" value="1"/>
</dbReference>
<keyword evidence="4" id="KW-1133">Transmembrane helix</keyword>